<evidence type="ECO:0000256" key="12">
    <source>
        <dbReference type="ARBA" id="ARBA00031407"/>
    </source>
</evidence>
<evidence type="ECO:0000256" key="8">
    <source>
        <dbReference type="ARBA" id="ARBA00023010"/>
    </source>
</evidence>
<protein>
    <recommendedName>
        <fullName evidence="4">Mitochondrial import inner membrane translocase subunit TIM16</fullName>
    </recommendedName>
    <alternativeName>
        <fullName evidence="3">Mitochondrial import inner membrane translocase subunit tim16</fullName>
    </alternativeName>
    <alternativeName>
        <fullName evidence="11 12">Presequence translocated-associated motor subunit PAM16</fullName>
    </alternativeName>
</protein>
<dbReference type="RefSeq" id="XP_066612936.1">
    <property type="nucleotide sequence ID" value="XM_066758488.1"/>
</dbReference>
<evidence type="ECO:0000256" key="2">
    <source>
        <dbReference type="ARBA" id="ARBA00008817"/>
    </source>
</evidence>
<evidence type="ECO:0000256" key="6">
    <source>
        <dbReference type="ARBA" id="ARBA00022792"/>
    </source>
</evidence>
<dbReference type="PANTHER" id="PTHR12388">
    <property type="entry name" value="MITOCHONDRIA ASSOCIATED GRANULOCYTE MACROPHAGE CSF SIGNALING MOLECULE"/>
    <property type="match status" value="1"/>
</dbReference>
<keyword evidence="6" id="KW-0999">Mitochondrion inner membrane</keyword>
<keyword evidence="10" id="KW-0472">Membrane</keyword>
<evidence type="ECO:0000256" key="3">
    <source>
        <dbReference type="ARBA" id="ARBA00013571"/>
    </source>
</evidence>
<keyword evidence="15" id="KW-1185">Reference proteome</keyword>
<accession>A0ABR3BP54</accession>
<comment type="caution">
    <text evidence="14">The sequence shown here is derived from an EMBL/GenBank/DDBJ whole genome shotgun (WGS) entry which is preliminary data.</text>
</comment>
<name>A0ABR3BP54_9TREE</name>
<proteinExistence type="inferred from homology"/>
<evidence type="ECO:0000256" key="7">
    <source>
        <dbReference type="ARBA" id="ARBA00022927"/>
    </source>
</evidence>
<dbReference type="Proteomes" id="UP000054399">
    <property type="component" value="Unassembled WGS sequence"/>
</dbReference>
<dbReference type="GeneID" id="91990863"/>
<evidence type="ECO:0000313" key="14">
    <source>
        <dbReference type="EMBL" id="KAL0246975.1"/>
    </source>
</evidence>
<keyword evidence="9" id="KW-0496">Mitochondrion</keyword>
<evidence type="ECO:0000256" key="1">
    <source>
        <dbReference type="ARBA" id="ARBA00004637"/>
    </source>
</evidence>
<evidence type="ECO:0000256" key="10">
    <source>
        <dbReference type="ARBA" id="ARBA00023136"/>
    </source>
</evidence>
<keyword evidence="8" id="KW-0811">Translocation</keyword>
<dbReference type="Pfam" id="PF03656">
    <property type="entry name" value="Pam16"/>
    <property type="match status" value="1"/>
</dbReference>
<dbReference type="Gene3D" id="1.10.287.110">
    <property type="entry name" value="DnaJ domain"/>
    <property type="match status" value="1"/>
</dbReference>
<evidence type="ECO:0000256" key="13">
    <source>
        <dbReference type="SAM" id="MobiDB-lite"/>
    </source>
</evidence>
<evidence type="ECO:0000256" key="9">
    <source>
        <dbReference type="ARBA" id="ARBA00023128"/>
    </source>
</evidence>
<evidence type="ECO:0000256" key="5">
    <source>
        <dbReference type="ARBA" id="ARBA00022448"/>
    </source>
</evidence>
<dbReference type="InterPro" id="IPR036869">
    <property type="entry name" value="J_dom_sf"/>
</dbReference>
<keyword evidence="7" id="KW-0653">Protein transport</keyword>
<gene>
    <name evidence="14" type="ORF">I308_104007</name>
</gene>
<comment type="similarity">
    <text evidence="2">Belongs to the TIM16/PAM16 family.</text>
</comment>
<sequence>MSAPRVIAELVVTGIKVLGKATAAAGQQAIRNFKVKPEGAPDSSPVGAGSSKNSITSQLQMSLDEARLILNVKKDDPMEVIQKHYDHIFTANSPPPPSAEAAPPIKGGATGKRSKVPTHSHYLQSKVFRALERIKAEKEAELSKTEEGDNEEHLLAVERTVLESPLGAYCILFAALSYQVTCCIKIRKDVD</sequence>
<reference evidence="14" key="1">
    <citation type="submission" date="2015-01" db="EMBL/GenBank/DDBJ databases">
        <authorList>
            <consortium name="The Broad Institute Genomics Platform"/>
            <person name="Cuomo C."/>
            <person name="Litvintseva A."/>
            <person name="Chen Y."/>
            <person name="Heitman J."/>
            <person name="Sun S."/>
            <person name="Springer D."/>
            <person name="Dromer F."/>
            <person name="Young S."/>
            <person name="Zeng Q."/>
            <person name="Gargeya S."/>
            <person name="Abouelleil A."/>
            <person name="Alvarado L."/>
            <person name="Chapman S.B."/>
            <person name="Gainer-Dewar J."/>
            <person name="Goldberg J."/>
            <person name="Griggs A."/>
            <person name="Gujja S."/>
            <person name="Hansen M."/>
            <person name="Howarth C."/>
            <person name="Imamovic A."/>
            <person name="Larimer J."/>
            <person name="Murphy C."/>
            <person name="Naylor J."/>
            <person name="Pearson M."/>
            <person name="Priest M."/>
            <person name="Roberts A."/>
            <person name="Saif S."/>
            <person name="Shea T."/>
            <person name="Sykes S."/>
            <person name="Wortman J."/>
            <person name="Nusbaum C."/>
            <person name="Birren B."/>
        </authorList>
    </citation>
    <scope>NUCLEOTIDE SEQUENCE</scope>
    <source>
        <strain evidence="14">IND107</strain>
    </source>
</reference>
<reference evidence="14" key="2">
    <citation type="submission" date="2024-01" db="EMBL/GenBank/DDBJ databases">
        <title>Comparative genomics of Cryptococcus and Kwoniella reveals pathogenesis evolution and contrasting modes of karyotype evolution via chromosome fusion or intercentromeric recombination.</title>
        <authorList>
            <person name="Coelho M.A."/>
            <person name="David-Palma M."/>
            <person name="Shea T."/>
            <person name="Bowers K."/>
            <person name="Mcginley-Smith S."/>
            <person name="Mohammad A.W."/>
            <person name="Gnirke A."/>
            <person name="Yurkov A.M."/>
            <person name="Nowrousian M."/>
            <person name="Sun S."/>
            <person name="Cuomo C.A."/>
            <person name="Heitman J."/>
        </authorList>
    </citation>
    <scope>NUCLEOTIDE SEQUENCE</scope>
    <source>
        <strain evidence="14">IND107</strain>
    </source>
</reference>
<feature type="region of interest" description="Disordered" evidence="13">
    <location>
        <begin position="91"/>
        <end position="116"/>
    </location>
</feature>
<dbReference type="InterPro" id="IPR005341">
    <property type="entry name" value="Tim16"/>
</dbReference>
<dbReference type="PANTHER" id="PTHR12388:SF0">
    <property type="entry name" value="MITOCHONDRIAL IMPORT INNER MEMBRANE TRANSLOCASE SUBUNIT TIM16"/>
    <property type="match status" value="1"/>
</dbReference>
<feature type="region of interest" description="Disordered" evidence="13">
    <location>
        <begin position="34"/>
        <end position="57"/>
    </location>
</feature>
<evidence type="ECO:0000256" key="4">
    <source>
        <dbReference type="ARBA" id="ARBA00020721"/>
    </source>
</evidence>
<comment type="subcellular location">
    <subcellularLocation>
        <location evidence="1">Mitochondrion inner membrane</location>
        <topology evidence="1">Peripheral membrane protein</topology>
    </subcellularLocation>
</comment>
<evidence type="ECO:0000256" key="11">
    <source>
        <dbReference type="ARBA" id="ARBA00030422"/>
    </source>
</evidence>
<keyword evidence="5" id="KW-0813">Transport</keyword>
<evidence type="ECO:0000313" key="15">
    <source>
        <dbReference type="Proteomes" id="UP000054399"/>
    </source>
</evidence>
<organism evidence="14 15">
    <name type="scientific">Cryptococcus tetragattii IND107</name>
    <dbReference type="NCBI Taxonomy" id="1296105"/>
    <lineage>
        <taxon>Eukaryota</taxon>
        <taxon>Fungi</taxon>
        <taxon>Dikarya</taxon>
        <taxon>Basidiomycota</taxon>
        <taxon>Agaricomycotina</taxon>
        <taxon>Tremellomycetes</taxon>
        <taxon>Tremellales</taxon>
        <taxon>Cryptococcaceae</taxon>
        <taxon>Cryptococcus</taxon>
        <taxon>Cryptococcus gattii species complex</taxon>
    </lineage>
</organism>
<dbReference type="EMBL" id="ATAM02000007">
    <property type="protein sequence ID" value="KAL0246975.1"/>
    <property type="molecule type" value="Genomic_DNA"/>
</dbReference>